<evidence type="ECO:0000256" key="11">
    <source>
        <dbReference type="ARBA" id="ARBA00022908"/>
    </source>
</evidence>
<evidence type="ECO:0000256" key="13">
    <source>
        <dbReference type="ARBA" id="ARBA00022932"/>
    </source>
</evidence>
<dbReference type="Gene3D" id="3.10.10.10">
    <property type="entry name" value="HIV Type 1 Reverse Transcriptase, subunit A, domain 1"/>
    <property type="match status" value="1"/>
</dbReference>
<accession>A0A9Q3CFJ8</accession>
<keyword evidence="15" id="KW-0233">DNA recombination</keyword>
<dbReference type="PANTHER" id="PTHR37984">
    <property type="entry name" value="PROTEIN CBG26694"/>
    <property type="match status" value="1"/>
</dbReference>
<evidence type="ECO:0000256" key="8">
    <source>
        <dbReference type="ARBA" id="ARBA00022801"/>
    </source>
</evidence>
<dbReference type="Gene3D" id="3.30.70.270">
    <property type="match status" value="2"/>
</dbReference>
<dbReference type="GO" id="GO:0004519">
    <property type="term" value="F:endonuclease activity"/>
    <property type="evidence" value="ECO:0007669"/>
    <property type="project" value="UniProtKB-KW"/>
</dbReference>
<keyword evidence="9" id="KW-0460">Magnesium</keyword>
<evidence type="ECO:0000256" key="12">
    <source>
        <dbReference type="ARBA" id="ARBA00022918"/>
    </source>
</evidence>
<proteinExistence type="predicted"/>
<dbReference type="InterPro" id="IPR041373">
    <property type="entry name" value="RT_RNaseH"/>
</dbReference>
<evidence type="ECO:0000256" key="5">
    <source>
        <dbReference type="ARBA" id="ARBA00022723"/>
    </source>
</evidence>
<keyword evidence="2" id="KW-0808">Transferase</keyword>
<dbReference type="GO" id="GO:0015074">
    <property type="term" value="P:DNA integration"/>
    <property type="evidence" value="ECO:0007669"/>
    <property type="project" value="UniProtKB-KW"/>
</dbReference>
<dbReference type="FunFam" id="3.30.70.270:FF:000020">
    <property type="entry name" value="Transposon Tf2-6 polyprotein-like Protein"/>
    <property type="match status" value="1"/>
</dbReference>
<evidence type="ECO:0000256" key="10">
    <source>
        <dbReference type="ARBA" id="ARBA00022884"/>
    </source>
</evidence>
<evidence type="ECO:0000256" key="14">
    <source>
        <dbReference type="ARBA" id="ARBA00023125"/>
    </source>
</evidence>
<dbReference type="InterPro" id="IPR043128">
    <property type="entry name" value="Rev_trsase/Diguanyl_cyclase"/>
</dbReference>
<dbReference type="InterPro" id="IPR000477">
    <property type="entry name" value="RT_dom"/>
</dbReference>
<dbReference type="GO" id="GO:0003723">
    <property type="term" value="F:RNA binding"/>
    <property type="evidence" value="ECO:0007669"/>
    <property type="project" value="UniProtKB-KW"/>
</dbReference>
<evidence type="ECO:0000259" key="16">
    <source>
        <dbReference type="PROSITE" id="PS50994"/>
    </source>
</evidence>
<dbReference type="Gene3D" id="1.10.340.70">
    <property type="match status" value="1"/>
</dbReference>
<dbReference type="GO" id="GO:0003887">
    <property type="term" value="F:DNA-directed DNA polymerase activity"/>
    <property type="evidence" value="ECO:0007669"/>
    <property type="project" value="UniProtKB-KW"/>
</dbReference>
<dbReference type="InterPro" id="IPR050951">
    <property type="entry name" value="Retrovirus_Pol_polyprotein"/>
</dbReference>
<dbReference type="Pfam" id="PF17917">
    <property type="entry name" value="RT_RNaseH"/>
    <property type="match status" value="1"/>
</dbReference>
<evidence type="ECO:0000256" key="3">
    <source>
        <dbReference type="ARBA" id="ARBA00022695"/>
    </source>
</evidence>
<dbReference type="PANTHER" id="PTHR37984:SF5">
    <property type="entry name" value="PROTEIN NYNRIN-LIKE"/>
    <property type="match status" value="1"/>
</dbReference>
<dbReference type="InterPro" id="IPR012337">
    <property type="entry name" value="RNaseH-like_sf"/>
</dbReference>
<dbReference type="GO" id="GO:0003964">
    <property type="term" value="F:RNA-directed DNA polymerase activity"/>
    <property type="evidence" value="ECO:0007669"/>
    <property type="project" value="UniProtKB-KW"/>
</dbReference>
<dbReference type="PROSITE" id="PS50994">
    <property type="entry name" value="INTEGRASE"/>
    <property type="match status" value="1"/>
</dbReference>
<evidence type="ECO:0000256" key="15">
    <source>
        <dbReference type="ARBA" id="ARBA00023172"/>
    </source>
</evidence>
<dbReference type="InterPro" id="IPR041588">
    <property type="entry name" value="Integrase_H2C2"/>
</dbReference>
<evidence type="ECO:0000313" key="17">
    <source>
        <dbReference type="EMBL" id="MBW0482240.1"/>
    </source>
</evidence>
<evidence type="ECO:0000256" key="2">
    <source>
        <dbReference type="ARBA" id="ARBA00022679"/>
    </source>
</evidence>
<evidence type="ECO:0000256" key="7">
    <source>
        <dbReference type="ARBA" id="ARBA00022759"/>
    </source>
</evidence>
<evidence type="ECO:0000313" key="18">
    <source>
        <dbReference type="Proteomes" id="UP000765509"/>
    </source>
</evidence>
<keyword evidence="18" id="KW-1185">Reference proteome</keyword>
<keyword evidence="4" id="KW-0540">Nuclease</keyword>
<dbReference type="CDD" id="cd09274">
    <property type="entry name" value="RNase_HI_RT_Ty3"/>
    <property type="match status" value="1"/>
</dbReference>
<dbReference type="CDD" id="cd01647">
    <property type="entry name" value="RT_LTR"/>
    <property type="match status" value="1"/>
</dbReference>
<dbReference type="GO" id="GO:0006310">
    <property type="term" value="P:DNA recombination"/>
    <property type="evidence" value="ECO:0007669"/>
    <property type="project" value="UniProtKB-KW"/>
</dbReference>
<keyword evidence="5" id="KW-0479">Metal-binding</keyword>
<dbReference type="Pfam" id="PF24626">
    <property type="entry name" value="SH3_Tf2-1"/>
    <property type="match status" value="1"/>
</dbReference>
<name>A0A9Q3CFJ8_9BASI</name>
<dbReference type="GO" id="GO:0003677">
    <property type="term" value="F:DNA binding"/>
    <property type="evidence" value="ECO:0007669"/>
    <property type="project" value="UniProtKB-KW"/>
</dbReference>
<keyword evidence="1" id="KW-0645">Protease</keyword>
<keyword evidence="6" id="KW-0064">Aspartyl protease</keyword>
<dbReference type="Pfam" id="PF00665">
    <property type="entry name" value="rve"/>
    <property type="match status" value="1"/>
</dbReference>
<keyword evidence="12" id="KW-0695">RNA-directed DNA polymerase</keyword>
<dbReference type="GO" id="GO:0006508">
    <property type="term" value="P:proteolysis"/>
    <property type="evidence" value="ECO:0007669"/>
    <property type="project" value="UniProtKB-KW"/>
</dbReference>
<dbReference type="AlphaFoldDB" id="A0A9Q3CFJ8"/>
<reference evidence="17" key="1">
    <citation type="submission" date="2021-03" db="EMBL/GenBank/DDBJ databases">
        <title>Draft genome sequence of rust myrtle Austropuccinia psidii MF-1, a brazilian biotype.</title>
        <authorList>
            <person name="Quecine M.C."/>
            <person name="Pachon D.M.R."/>
            <person name="Bonatelli M.L."/>
            <person name="Correr F.H."/>
            <person name="Franceschini L.M."/>
            <person name="Leite T.F."/>
            <person name="Margarido G.R.A."/>
            <person name="Almeida C.A."/>
            <person name="Ferrarezi J.A."/>
            <person name="Labate C.A."/>
        </authorList>
    </citation>
    <scope>NUCLEOTIDE SEQUENCE</scope>
    <source>
        <strain evidence="17">MF-1</strain>
    </source>
</reference>
<keyword evidence="3" id="KW-0548">Nucleotidyltransferase</keyword>
<dbReference type="Proteomes" id="UP000765509">
    <property type="component" value="Unassembled WGS sequence"/>
</dbReference>
<dbReference type="InterPro" id="IPR001584">
    <property type="entry name" value="Integrase_cat-core"/>
</dbReference>
<keyword evidence="10" id="KW-0694">RNA-binding</keyword>
<dbReference type="OrthoDB" id="2595244at2759"/>
<evidence type="ECO:0000256" key="1">
    <source>
        <dbReference type="ARBA" id="ARBA00022670"/>
    </source>
</evidence>
<dbReference type="GO" id="GO:0046872">
    <property type="term" value="F:metal ion binding"/>
    <property type="evidence" value="ECO:0007669"/>
    <property type="project" value="UniProtKB-KW"/>
</dbReference>
<protein>
    <recommendedName>
        <fullName evidence="16">Integrase catalytic domain-containing protein</fullName>
    </recommendedName>
</protein>
<keyword evidence="8" id="KW-0378">Hydrolase</keyword>
<dbReference type="InterPro" id="IPR043502">
    <property type="entry name" value="DNA/RNA_pol_sf"/>
</dbReference>
<evidence type="ECO:0000256" key="4">
    <source>
        <dbReference type="ARBA" id="ARBA00022722"/>
    </source>
</evidence>
<dbReference type="SUPFAM" id="SSF56672">
    <property type="entry name" value="DNA/RNA polymerases"/>
    <property type="match status" value="1"/>
</dbReference>
<keyword evidence="14" id="KW-0238">DNA-binding</keyword>
<sequence>MRIDHGKHDWSWWKSEVITKWANNFWRFKMENTFESAIFISEKDEPLNWFFKQKDRLSALNPDMSDTMINMKILSKCVGELEHAMKCRCVEPCPKEDYINAMEDIIIRTRICKTWSKIPMESKIVSKIPRDNGRPERPVLKNELIDVLYTYNNALSCDNEPLGAIKGHEIDITLNIDRPYPPVLRRPAYPASPRAREALEKHIQELIQLGVQRKVGHNEEAEVTTTVIIAWHNDKSRIFGDFRPLYSYTVPDRYPIPRIQETLTQLSKAKYITSMDALKGFHQNVLMPKAKKLLRIITHCGIYEYLRMPFGIKNAPSHYQRMMNTIFPIELSEGWLIIYIDDIIICSDSWSLHLERLARVLHKVAEVNMKISLKKCNFGFEELKALGHVVSGLSLGIDKNKVAAVLLKPIPQNKKEMMSFLGFASYYRQHLKDFAILAKSLYRICDQQTVFEMTQQRSKAYENMKKAYTEAPLLLMPDWNIPFELYIDACGDGLGEALHQVQIIDDKPTEGPVCYISRQIKPTEARYGAIQMECLCLVWALEELHYYLDCNVFEGITDCNAMKSLLNMKTPKRHMLRMQIAIQEYRGNMTIVHKAGNIHKNADGVSRWALANTPDNPAYVPLEAEPPIPIEGINIADIGSEFFEEVRESYKQYKNCHVLTSLLDKYCKDTSLVNALDEVEKNSYPEQSFHLFDGIIYHRTKHSCVMTLCRRLPINTILHECHDSIYSGHLSEDKKLEKVKNCSWWPSWRKETIEYCHTCDRCQKANRSTGKKFGLMIHIQEQKFPWEVVHMDWVTALPPSGDKSYNAFLVIVDRYSKTPIFLPCHKDDTAMDTALLLWSRVISHTGLFKNIISDRDPKFTSELWTNLHRLFGTKLSFSTAYHPQTDGLAERMIQALEDMIRRFCAYGLSFKDPDGFTHDWCTLTPTLELAYKTSVHSSTGQTPAMLEKGWNPRLPADTLRKELIEIHPTASSFKIMLDKVKHLAKQSMNDTFDYAKQKWDKSHKVPDLKVGDLVLVSTFNLNNIKGPKKLKDSYVGPFVIAAIHGTNAVQVELSGELENKHPTFAISLIKPYQPADKEFFPLSNPTPLTVPPVEQNEDKKIEKFIKERRLRGKNEREYLISYKNPVHEDEWLAESDIPDSDKLLRIFRHKRRPQA</sequence>
<keyword evidence="7" id="KW-0255">Endonuclease</keyword>
<dbReference type="Pfam" id="PF00078">
    <property type="entry name" value="RVT_1"/>
    <property type="match status" value="1"/>
</dbReference>
<feature type="domain" description="Integrase catalytic" evidence="16">
    <location>
        <begin position="781"/>
        <end position="951"/>
    </location>
</feature>
<dbReference type="GO" id="GO:0004190">
    <property type="term" value="F:aspartic-type endopeptidase activity"/>
    <property type="evidence" value="ECO:0007669"/>
    <property type="project" value="UniProtKB-KW"/>
</dbReference>
<dbReference type="SUPFAM" id="SSF53098">
    <property type="entry name" value="Ribonuclease H-like"/>
    <property type="match status" value="1"/>
</dbReference>
<evidence type="ECO:0000256" key="9">
    <source>
        <dbReference type="ARBA" id="ARBA00022842"/>
    </source>
</evidence>
<dbReference type="InterPro" id="IPR036397">
    <property type="entry name" value="RNaseH_sf"/>
</dbReference>
<dbReference type="Pfam" id="PF17921">
    <property type="entry name" value="Integrase_H2C2"/>
    <property type="match status" value="1"/>
</dbReference>
<gene>
    <name evidence="17" type="ORF">O181_021955</name>
</gene>
<keyword evidence="13" id="KW-0239">DNA-directed DNA polymerase</keyword>
<dbReference type="EMBL" id="AVOT02006706">
    <property type="protein sequence ID" value="MBW0482240.1"/>
    <property type="molecule type" value="Genomic_DNA"/>
</dbReference>
<evidence type="ECO:0000256" key="6">
    <source>
        <dbReference type="ARBA" id="ARBA00022750"/>
    </source>
</evidence>
<comment type="caution">
    <text evidence="17">The sequence shown here is derived from an EMBL/GenBank/DDBJ whole genome shotgun (WGS) entry which is preliminary data.</text>
</comment>
<organism evidence="17 18">
    <name type="scientific">Austropuccinia psidii MF-1</name>
    <dbReference type="NCBI Taxonomy" id="1389203"/>
    <lineage>
        <taxon>Eukaryota</taxon>
        <taxon>Fungi</taxon>
        <taxon>Dikarya</taxon>
        <taxon>Basidiomycota</taxon>
        <taxon>Pucciniomycotina</taxon>
        <taxon>Pucciniomycetes</taxon>
        <taxon>Pucciniales</taxon>
        <taxon>Sphaerophragmiaceae</taxon>
        <taxon>Austropuccinia</taxon>
    </lineage>
</organism>
<dbReference type="Gene3D" id="3.30.420.10">
    <property type="entry name" value="Ribonuclease H-like superfamily/Ribonuclease H"/>
    <property type="match status" value="1"/>
</dbReference>
<dbReference type="InterPro" id="IPR056924">
    <property type="entry name" value="SH3_Tf2-1"/>
</dbReference>
<keyword evidence="11" id="KW-0229">DNA integration</keyword>
<dbReference type="GO" id="GO:0005634">
    <property type="term" value="C:nucleus"/>
    <property type="evidence" value="ECO:0007669"/>
    <property type="project" value="UniProtKB-ARBA"/>
</dbReference>